<dbReference type="RefSeq" id="WP_330824365.1">
    <property type="nucleotide sequence ID" value="NZ_JAZBJP010000110.1"/>
</dbReference>
<dbReference type="InterPro" id="IPR015422">
    <property type="entry name" value="PyrdxlP-dep_Trfase_small"/>
</dbReference>
<name>A0ABU7P4Z0_9ACTN</name>
<dbReference type="SUPFAM" id="SSF53383">
    <property type="entry name" value="PLP-dependent transferases"/>
    <property type="match status" value="1"/>
</dbReference>
<dbReference type="InterPro" id="IPR015424">
    <property type="entry name" value="PyrdxlP-dep_Trfase"/>
</dbReference>
<keyword evidence="1" id="KW-0808">Transferase</keyword>
<accession>A0ABU7P4Z0</accession>
<dbReference type="InterPro" id="IPR000653">
    <property type="entry name" value="DegT/StrS_aminotransferase"/>
</dbReference>
<dbReference type="Gene3D" id="3.90.1150.10">
    <property type="entry name" value="Aspartate Aminotransferase, domain 1"/>
    <property type="match status" value="1"/>
</dbReference>
<dbReference type="GO" id="GO:0008483">
    <property type="term" value="F:transaminase activity"/>
    <property type="evidence" value="ECO:0007669"/>
    <property type="project" value="UniProtKB-KW"/>
</dbReference>
<dbReference type="Proteomes" id="UP001307760">
    <property type="component" value="Unassembled WGS sequence"/>
</dbReference>
<sequence length="124" mass="13810">VLDAFSSTVDPTLDEDLHLYYRHNLLVPEAWAARGRDELMDVLAHRYGVGSIVSDPVTYLGHDLIRTHTTGQHCPRAEQLAARLLCPCLHPQMTEDEEAQVRDAIRRAVADIAQLQPATAKENG</sequence>
<proteinExistence type="predicted"/>
<protein>
    <submittedName>
        <fullName evidence="1">DegT/DnrJ/EryC1/StrS family aminotransferase</fullName>
    </submittedName>
</protein>
<dbReference type="Pfam" id="PF01041">
    <property type="entry name" value="DegT_DnrJ_EryC1"/>
    <property type="match status" value="1"/>
</dbReference>
<evidence type="ECO:0000313" key="2">
    <source>
        <dbReference type="Proteomes" id="UP001307760"/>
    </source>
</evidence>
<keyword evidence="2" id="KW-1185">Reference proteome</keyword>
<organism evidence="1 2">
    <name type="scientific">Streptomyces bugieae</name>
    <dbReference type="NCBI Taxonomy" id="3098223"/>
    <lineage>
        <taxon>Bacteria</taxon>
        <taxon>Bacillati</taxon>
        <taxon>Actinomycetota</taxon>
        <taxon>Actinomycetes</taxon>
        <taxon>Kitasatosporales</taxon>
        <taxon>Streptomycetaceae</taxon>
        <taxon>Streptomyces</taxon>
    </lineage>
</organism>
<gene>
    <name evidence="1" type="ORF">V2J85_40430</name>
</gene>
<comment type="caution">
    <text evidence="1">The sequence shown here is derived from an EMBL/GenBank/DDBJ whole genome shotgun (WGS) entry which is preliminary data.</text>
</comment>
<feature type="non-terminal residue" evidence="1">
    <location>
        <position position="1"/>
    </location>
</feature>
<evidence type="ECO:0000313" key="1">
    <source>
        <dbReference type="EMBL" id="MEE4425530.1"/>
    </source>
</evidence>
<dbReference type="EMBL" id="JAZBJP010000110">
    <property type="protein sequence ID" value="MEE4425530.1"/>
    <property type="molecule type" value="Genomic_DNA"/>
</dbReference>
<keyword evidence="1" id="KW-0032">Aminotransferase</keyword>
<reference evidence="1 2" key="1">
    <citation type="submission" date="2023-12" db="EMBL/GenBank/DDBJ databases">
        <title>30 novel species of actinomycetes from the DSMZ collection.</title>
        <authorList>
            <person name="Nouioui I."/>
        </authorList>
    </citation>
    <scope>NUCLEOTIDE SEQUENCE [LARGE SCALE GENOMIC DNA]</scope>
    <source>
        <strain evidence="1 2">DSM 41528</strain>
    </source>
</reference>